<dbReference type="SUPFAM" id="SSF50044">
    <property type="entry name" value="SH3-domain"/>
    <property type="match status" value="1"/>
</dbReference>
<accession>A0A4Y7TZK1</accession>
<feature type="region of interest" description="Disordered" evidence="3">
    <location>
        <begin position="66"/>
        <end position="86"/>
    </location>
</feature>
<feature type="compositionally biased region" description="Polar residues" evidence="3">
    <location>
        <begin position="127"/>
        <end position="140"/>
    </location>
</feature>
<evidence type="ECO:0000256" key="2">
    <source>
        <dbReference type="PROSITE-ProRule" id="PRU00192"/>
    </source>
</evidence>
<dbReference type="Proteomes" id="UP000298030">
    <property type="component" value="Unassembled WGS sequence"/>
</dbReference>
<reference evidence="6 7" key="1">
    <citation type="journal article" date="2019" name="Nat. Ecol. Evol.">
        <title>Megaphylogeny resolves global patterns of mushroom evolution.</title>
        <authorList>
            <person name="Varga T."/>
            <person name="Krizsan K."/>
            <person name="Foldi C."/>
            <person name="Dima B."/>
            <person name="Sanchez-Garcia M."/>
            <person name="Sanchez-Ramirez S."/>
            <person name="Szollosi G.J."/>
            <person name="Szarkandi J.G."/>
            <person name="Papp V."/>
            <person name="Albert L."/>
            <person name="Andreopoulos W."/>
            <person name="Angelini C."/>
            <person name="Antonin V."/>
            <person name="Barry K.W."/>
            <person name="Bougher N.L."/>
            <person name="Buchanan P."/>
            <person name="Buyck B."/>
            <person name="Bense V."/>
            <person name="Catcheside P."/>
            <person name="Chovatia M."/>
            <person name="Cooper J."/>
            <person name="Damon W."/>
            <person name="Desjardin D."/>
            <person name="Finy P."/>
            <person name="Geml J."/>
            <person name="Haridas S."/>
            <person name="Hughes K."/>
            <person name="Justo A."/>
            <person name="Karasinski D."/>
            <person name="Kautmanova I."/>
            <person name="Kiss B."/>
            <person name="Kocsube S."/>
            <person name="Kotiranta H."/>
            <person name="LaButti K.M."/>
            <person name="Lechner B.E."/>
            <person name="Liimatainen K."/>
            <person name="Lipzen A."/>
            <person name="Lukacs Z."/>
            <person name="Mihaltcheva S."/>
            <person name="Morgado L.N."/>
            <person name="Niskanen T."/>
            <person name="Noordeloos M.E."/>
            <person name="Ohm R.A."/>
            <person name="Ortiz-Santana B."/>
            <person name="Ovrebo C."/>
            <person name="Racz N."/>
            <person name="Riley R."/>
            <person name="Savchenko A."/>
            <person name="Shiryaev A."/>
            <person name="Soop K."/>
            <person name="Spirin V."/>
            <person name="Szebenyi C."/>
            <person name="Tomsovsky M."/>
            <person name="Tulloss R.E."/>
            <person name="Uehling J."/>
            <person name="Grigoriev I.V."/>
            <person name="Vagvolgyi C."/>
            <person name="Papp T."/>
            <person name="Martin F.M."/>
            <person name="Miettinen O."/>
            <person name="Hibbett D.S."/>
            <person name="Nagy L.G."/>
        </authorList>
    </citation>
    <scope>NUCLEOTIDE SEQUENCE [LARGE SCALE GENOMIC DNA]</scope>
    <source>
        <strain evidence="6 7">FP101781</strain>
    </source>
</reference>
<dbReference type="Pfam" id="PF00018">
    <property type="entry name" value="SH3_1"/>
    <property type="match status" value="1"/>
</dbReference>
<dbReference type="OrthoDB" id="5340910at2759"/>
<sequence>MHRALQRRLPSADVNGRELHRRLAQANGGGYDSDSGMNLLPGDPITITITRVVQPATTTTVLSYASSQSVPATLPNGSPPLPRTTTWTTTSYAQASSMTSSSLGQSTTASLPRTSTVSIATGDLESGDSNQGLEPVSGSSAPRKVPSGVLIGVILACILVAFGVAVYVIRTRYVRRRQRLRRGWTSSKVSHLSVALEPKVPFSSSPPHAQQVPMLVKPRSERSPLTLDMTETMPLAPPNSYGNESQSPVSATLTSSQSPVYGPPATKALGQPITTVVSTFITTLPDELAITVGESIRVLAEYDDGWALCLNTRGEQGMIPMECLDGRFSIVAESISGNRGAGGNLRRVSSLQPGSVGSLGRF</sequence>
<keyword evidence="4" id="KW-1133">Transmembrane helix</keyword>
<feature type="compositionally biased region" description="Polar residues" evidence="3">
    <location>
        <begin position="240"/>
        <end position="258"/>
    </location>
</feature>
<dbReference type="Gene3D" id="2.30.30.40">
    <property type="entry name" value="SH3 Domains"/>
    <property type="match status" value="1"/>
</dbReference>
<keyword evidence="4" id="KW-0472">Membrane</keyword>
<evidence type="ECO:0000313" key="6">
    <source>
        <dbReference type="EMBL" id="TEB39613.1"/>
    </source>
</evidence>
<dbReference type="EMBL" id="QPFP01000001">
    <property type="protein sequence ID" value="TEB39613.1"/>
    <property type="molecule type" value="Genomic_DNA"/>
</dbReference>
<keyword evidence="7" id="KW-1185">Reference proteome</keyword>
<feature type="domain" description="SH3" evidence="5">
    <location>
        <begin position="269"/>
        <end position="329"/>
    </location>
</feature>
<name>A0A4Y7TZK1_COPMI</name>
<evidence type="ECO:0000256" key="3">
    <source>
        <dbReference type="SAM" id="MobiDB-lite"/>
    </source>
</evidence>
<protein>
    <recommendedName>
        <fullName evidence="5">SH3 domain-containing protein</fullName>
    </recommendedName>
</protein>
<keyword evidence="1 2" id="KW-0728">SH3 domain</keyword>
<dbReference type="CDD" id="cd11854">
    <property type="entry name" value="SH3_Fus1p"/>
    <property type="match status" value="1"/>
</dbReference>
<evidence type="ECO:0000259" key="5">
    <source>
        <dbReference type="PROSITE" id="PS50002"/>
    </source>
</evidence>
<organism evidence="6 7">
    <name type="scientific">Coprinellus micaceus</name>
    <name type="common">Glistening ink-cap mushroom</name>
    <name type="synonym">Coprinus micaceus</name>
    <dbReference type="NCBI Taxonomy" id="71717"/>
    <lineage>
        <taxon>Eukaryota</taxon>
        <taxon>Fungi</taxon>
        <taxon>Dikarya</taxon>
        <taxon>Basidiomycota</taxon>
        <taxon>Agaricomycotina</taxon>
        <taxon>Agaricomycetes</taxon>
        <taxon>Agaricomycetidae</taxon>
        <taxon>Agaricales</taxon>
        <taxon>Agaricineae</taxon>
        <taxon>Psathyrellaceae</taxon>
        <taxon>Coprinellus</taxon>
    </lineage>
</organism>
<gene>
    <name evidence="6" type="ORF">FA13DRAFT_1723838</name>
</gene>
<evidence type="ECO:0000313" key="7">
    <source>
        <dbReference type="Proteomes" id="UP000298030"/>
    </source>
</evidence>
<evidence type="ECO:0000256" key="1">
    <source>
        <dbReference type="ARBA" id="ARBA00022443"/>
    </source>
</evidence>
<feature type="region of interest" description="Disordered" evidence="3">
    <location>
        <begin position="120"/>
        <end position="142"/>
    </location>
</feature>
<dbReference type="InterPro" id="IPR035521">
    <property type="entry name" value="Fus1_SH3"/>
</dbReference>
<proteinExistence type="predicted"/>
<evidence type="ECO:0000256" key="4">
    <source>
        <dbReference type="SAM" id="Phobius"/>
    </source>
</evidence>
<dbReference type="InterPro" id="IPR001452">
    <property type="entry name" value="SH3_domain"/>
</dbReference>
<keyword evidence="4" id="KW-0812">Transmembrane</keyword>
<dbReference type="PROSITE" id="PS50002">
    <property type="entry name" value="SH3"/>
    <property type="match status" value="1"/>
</dbReference>
<feature type="region of interest" description="Disordered" evidence="3">
    <location>
        <begin position="239"/>
        <end position="258"/>
    </location>
</feature>
<comment type="caution">
    <text evidence="6">The sequence shown here is derived from an EMBL/GenBank/DDBJ whole genome shotgun (WGS) entry which is preliminary data.</text>
</comment>
<feature type="transmembrane region" description="Helical" evidence="4">
    <location>
        <begin position="149"/>
        <end position="169"/>
    </location>
</feature>
<dbReference type="InterPro" id="IPR036028">
    <property type="entry name" value="SH3-like_dom_sf"/>
</dbReference>
<dbReference type="STRING" id="71717.A0A4Y7TZK1"/>
<dbReference type="AlphaFoldDB" id="A0A4Y7TZK1"/>